<comment type="similarity">
    <text evidence="4">Belongs to the WD repeat ELP2 family.</text>
</comment>
<reference evidence="11" key="2">
    <citation type="submission" date="2020-05" db="UniProtKB">
        <authorList>
            <consortium name="EnsemblMetazoa"/>
        </authorList>
    </citation>
    <scope>IDENTIFICATION</scope>
    <source>
        <strain evidence="11">LVP_AGWG</strain>
    </source>
</reference>
<dbReference type="InterPro" id="IPR037289">
    <property type="entry name" value="Elp2"/>
</dbReference>
<keyword evidence="6" id="KW-0963">Cytoplasm</keyword>
<dbReference type="Gene3D" id="2.130.10.10">
    <property type="entry name" value="YVTN repeat-like/Quinoprotein amine dehydrogenase"/>
    <property type="match status" value="4"/>
</dbReference>
<gene>
    <name evidence="11" type="primary">110675643</name>
</gene>
<evidence type="ECO:0000256" key="3">
    <source>
        <dbReference type="ARBA" id="ARBA00005043"/>
    </source>
</evidence>
<dbReference type="PROSITE" id="PS50082">
    <property type="entry name" value="WD_REPEATS_2"/>
    <property type="match status" value="6"/>
</dbReference>
<dbReference type="PROSITE" id="PS50294">
    <property type="entry name" value="WD_REPEATS_REGION"/>
    <property type="match status" value="1"/>
</dbReference>
<evidence type="ECO:0000313" key="11">
    <source>
        <dbReference type="EnsemblMetazoa" id="AAEL004896-PB"/>
    </source>
</evidence>
<name>A0A6I8T7G4_AEDAE</name>
<proteinExistence type="inferred from homology"/>
<comment type="subcellular location">
    <subcellularLocation>
        <location evidence="2">Cytoplasm</location>
    </subcellularLocation>
    <subcellularLocation>
        <location evidence="1">Nucleus</location>
    </subcellularLocation>
</comment>
<evidence type="ECO:0000256" key="1">
    <source>
        <dbReference type="ARBA" id="ARBA00004123"/>
    </source>
</evidence>
<dbReference type="SUPFAM" id="SSF50978">
    <property type="entry name" value="WD40 repeat-like"/>
    <property type="match status" value="2"/>
</dbReference>
<dbReference type="InterPro" id="IPR015943">
    <property type="entry name" value="WD40/YVTN_repeat-like_dom_sf"/>
</dbReference>
<keyword evidence="8" id="KW-0819">tRNA processing</keyword>
<dbReference type="PANTHER" id="PTHR44111">
    <property type="entry name" value="ELONGATOR COMPLEX PROTEIN 2"/>
    <property type="match status" value="1"/>
</dbReference>
<evidence type="ECO:0000256" key="9">
    <source>
        <dbReference type="ARBA" id="ARBA00022737"/>
    </source>
</evidence>
<evidence type="ECO:0000256" key="2">
    <source>
        <dbReference type="ARBA" id="ARBA00004496"/>
    </source>
</evidence>
<dbReference type="SMART" id="SM00320">
    <property type="entry name" value="WD40"/>
    <property type="match status" value="10"/>
</dbReference>
<dbReference type="InterPro" id="IPR020472">
    <property type="entry name" value="WD40_PAC1"/>
</dbReference>
<keyword evidence="12" id="KW-1185">Reference proteome</keyword>
<dbReference type="InterPro" id="IPR036322">
    <property type="entry name" value="WD40_repeat_dom_sf"/>
</dbReference>
<dbReference type="InterPro" id="IPR001680">
    <property type="entry name" value="WD40_rpt"/>
</dbReference>
<dbReference type="OrthoDB" id="27911at2759"/>
<comment type="pathway">
    <text evidence="3">tRNA modification; 5-methoxycarbonylmethyl-2-thiouridine-tRNA biosynthesis.</text>
</comment>
<keyword evidence="9" id="KW-0677">Repeat</keyword>
<dbReference type="Pfam" id="PF00400">
    <property type="entry name" value="WD40"/>
    <property type="match status" value="9"/>
</dbReference>
<dbReference type="UniPathway" id="UPA00988"/>
<evidence type="ECO:0000313" key="12">
    <source>
        <dbReference type="Proteomes" id="UP000008820"/>
    </source>
</evidence>
<dbReference type="GO" id="GO:0005634">
    <property type="term" value="C:nucleus"/>
    <property type="evidence" value="ECO:0007669"/>
    <property type="project" value="UniProtKB-SubCell"/>
</dbReference>
<dbReference type="GO" id="GO:0005737">
    <property type="term" value="C:cytoplasm"/>
    <property type="evidence" value="ECO:0007669"/>
    <property type="project" value="UniProtKB-SubCell"/>
</dbReference>
<reference evidence="11 12" key="1">
    <citation type="submission" date="2017-06" db="EMBL/GenBank/DDBJ databases">
        <title>Aedes aegypti genome working group (AGWG) sequencing and assembly.</title>
        <authorList>
            <consortium name="Aedes aegypti Genome Working Group (AGWG)"/>
            <person name="Matthews B.J."/>
        </authorList>
    </citation>
    <scope>NUCLEOTIDE SEQUENCE [LARGE SCALE GENOMIC DNA]</scope>
    <source>
        <strain evidence="11 12">LVP_AGWG</strain>
    </source>
</reference>
<evidence type="ECO:0000256" key="6">
    <source>
        <dbReference type="ARBA" id="ARBA00022490"/>
    </source>
</evidence>
<dbReference type="GO" id="GO:0002098">
    <property type="term" value="P:tRNA wobble uridine modification"/>
    <property type="evidence" value="ECO:0007669"/>
    <property type="project" value="InterPro"/>
</dbReference>
<evidence type="ECO:0000256" key="7">
    <source>
        <dbReference type="ARBA" id="ARBA00022574"/>
    </source>
</evidence>
<organism evidence="11 12">
    <name type="scientific">Aedes aegypti</name>
    <name type="common">Yellowfever mosquito</name>
    <name type="synonym">Culex aegypti</name>
    <dbReference type="NCBI Taxonomy" id="7159"/>
    <lineage>
        <taxon>Eukaryota</taxon>
        <taxon>Metazoa</taxon>
        <taxon>Ecdysozoa</taxon>
        <taxon>Arthropoda</taxon>
        <taxon>Hexapoda</taxon>
        <taxon>Insecta</taxon>
        <taxon>Pterygota</taxon>
        <taxon>Neoptera</taxon>
        <taxon>Endopterygota</taxon>
        <taxon>Diptera</taxon>
        <taxon>Nematocera</taxon>
        <taxon>Culicoidea</taxon>
        <taxon>Culicidae</taxon>
        <taxon>Culicinae</taxon>
        <taxon>Aedini</taxon>
        <taxon>Aedes</taxon>
        <taxon>Stegomyia</taxon>
    </lineage>
</organism>
<dbReference type="AlphaFoldDB" id="A0A6I8T7G4"/>
<sequence length="788" mass="88341">MKITNRYTSVACNRTTESLDWGPDGLIYYAACHSIAVFDPKFHGSAKIVRTLTGHKARINTVKKLHDVPIVSGAIDLISGSDDSSCILWNTQDSVNPRRCILEGHTKGVTQVEAFYLKDDNLLVATGSADSTVKLWKRNGEEFACFQTINLKTGYCFALKFFQLPGSGSVMLACAMDNDLIDLYARVGEEYILVERLKGHTDWVRGLDCVREGEDVLLASASQDSFIRLWRISQRERMRAQRSFEEFSIDEDIVLEERVFSVSVDGKEFHYALALESVLQGHEGWVYGVHFNRQGDKLHLLSSSIDKTLTIWTPSESGIWFESVRVGEVGGASLGFYGGKFAPDGKSFIGHGFQGSLHLWHQDPNSCAVWKPGTTIGGHFEAVRDLAWDPAGRFVVTVSADQTTRIHAAWPRSAIREGDNDESITWHEIARPQVHGYDMQCLCMLSRYRFASGAEEKIVRIFQAPANFVENLRQLCEVDEDPEGEEILKTTPKGASVPSLGLSNKAVYSVEAEAATKHVKDMYPEHYFIPTKLESPPAEETLMQNTLWPEMQKLYGHGYEIYALASTRDGRFIASASRATSLEHARILIWNTTNWKILQKLEAHQLTVTQLAFSPDNRSLLAVSRDRTLSVFENKKPSEEDGCDFQLVTHTDKHTSVHARIIWCCDWSHDSVHFVSGSRDGKVVLWKRNDTQYGACGVLELKGESVTAVAFARRKIEDVRYLVAVGLERGAIQLYGVAQGDWKLLATIDETCGHHLTVKRLAFKPSSEVIQLASCGEDNFVRVYDFSF</sequence>
<accession>A0A6I8T7G4</accession>
<protein>
    <recommendedName>
        <fullName evidence="5">Elongator complex protein 2</fullName>
    </recommendedName>
</protein>
<dbReference type="PANTHER" id="PTHR44111:SF1">
    <property type="entry name" value="ELONGATOR COMPLEX PROTEIN 2"/>
    <property type="match status" value="1"/>
</dbReference>
<dbReference type="Proteomes" id="UP000008820">
    <property type="component" value="Chromosome 2"/>
</dbReference>
<keyword evidence="7" id="KW-0853">WD repeat</keyword>
<dbReference type="GO" id="GO:0033588">
    <property type="term" value="C:elongator holoenzyme complex"/>
    <property type="evidence" value="ECO:0007669"/>
    <property type="project" value="InterPro"/>
</dbReference>
<dbReference type="FunFam" id="2.130.10.10:FF:000400">
    <property type="entry name" value="Elongator acetyltransferase complex subunit 2"/>
    <property type="match status" value="1"/>
</dbReference>
<evidence type="ECO:0000256" key="4">
    <source>
        <dbReference type="ARBA" id="ARBA00005881"/>
    </source>
</evidence>
<dbReference type="EnsemblMetazoa" id="AAEL004896-RB">
    <property type="protein sequence ID" value="AAEL004896-PB"/>
    <property type="gene ID" value="AAEL004896"/>
</dbReference>
<keyword evidence="10" id="KW-0539">Nucleus</keyword>
<evidence type="ECO:0000256" key="8">
    <source>
        <dbReference type="ARBA" id="ARBA00022694"/>
    </source>
</evidence>
<dbReference type="InParanoid" id="A0A6I8T7G4"/>
<evidence type="ECO:0000256" key="5">
    <source>
        <dbReference type="ARBA" id="ARBA00020267"/>
    </source>
</evidence>
<evidence type="ECO:0000256" key="10">
    <source>
        <dbReference type="ARBA" id="ARBA00023242"/>
    </source>
</evidence>
<dbReference type="PRINTS" id="PR00320">
    <property type="entry name" value="GPROTEINBRPT"/>
</dbReference>
<dbReference type="FunCoup" id="A0A6I8T7G4">
    <property type="interactions" value="1316"/>
</dbReference>